<dbReference type="KEGG" id="mmag:MMAD_28240"/>
<evidence type="ECO:0000313" key="2">
    <source>
        <dbReference type="Proteomes" id="UP000466517"/>
    </source>
</evidence>
<keyword evidence="2" id="KW-1185">Reference proteome</keyword>
<dbReference type="Proteomes" id="UP000466517">
    <property type="component" value="Chromosome"/>
</dbReference>
<sequence>MSNSPTTGRGSRTSYLDRTWLNHWTVLLLTPIAAPDIADLRAKMVDFMASDPSHPLCCTLENAGTRWRPVAAADRVRHVRETIVPGGPFYLDDPYTYLDEHRPSPDSTAPFKVMVGADSMTFYFAHACGDAAVFSPFAVLMSLGDVEGLRSLRADGGLAVATKILLKEAPKHGGEWWSHLRSTASTPVPATTVSPPARVYPPTTTAAGTLLKAAEFNEFKAWRKAACPDLPTTALMASAAYLALSAEGVPLNDKGFFTLVDLRRHLPKKQSLRPGNFAKSAYIPADMADPAAVGAGLKHLVATARAVPALFSGALGTALRRSASPGSATQEALTMTFNSMMRNPGVEHIPWADPAEAMYITMAYPVGSDGISVSACAVEGRVSFSASFDPNRVDGHAVMRGLERLHDIPALLQSQAPDAAGEPLPSAAVELISTPTVGNAAR</sequence>
<proteinExistence type="predicted"/>
<evidence type="ECO:0000313" key="1">
    <source>
        <dbReference type="EMBL" id="BBZ28529.1"/>
    </source>
</evidence>
<protein>
    <recommendedName>
        <fullName evidence="3">Acyltransferase</fullName>
    </recommendedName>
</protein>
<gene>
    <name evidence="1" type="ORF">MMAD_28240</name>
</gene>
<evidence type="ECO:0008006" key="3">
    <source>
        <dbReference type="Google" id="ProtNLM"/>
    </source>
</evidence>
<accession>A0A7I7XH62</accession>
<dbReference type="AlphaFoldDB" id="A0A7I7XH62"/>
<reference evidence="1 2" key="1">
    <citation type="journal article" date="2019" name="Emerg. Microbes Infect.">
        <title>Comprehensive subspecies identification of 175 nontuberculous mycobacteria species based on 7547 genomic profiles.</title>
        <authorList>
            <person name="Matsumoto Y."/>
            <person name="Kinjo T."/>
            <person name="Motooka D."/>
            <person name="Nabeya D."/>
            <person name="Jung N."/>
            <person name="Uechi K."/>
            <person name="Horii T."/>
            <person name="Iida T."/>
            <person name="Fujita J."/>
            <person name="Nakamura S."/>
        </authorList>
    </citation>
    <scope>NUCLEOTIDE SEQUENCE [LARGE SCALE GENOMIC DNA]</scope>
    <source>
        <strain evidence="1 2">JCM 13574</strain>
    </source>
</reference>
<dbReference type="RefSeq" id="WP_163738102.1">
    <property type="nucleotide sequence ID" value="NZ_AP022610.1"/>
</dbReference>
<organism evidence="1 2">
    <name type="scientific">Mycolicibacterium madagascariense</name>
    <dbReference type="NCBI Taxonomy" id="212765"/>
    <lineage>
        <taxon>Bacteria</taxon>
        <taxon>Bacillati</taxon>
        <taxon>Actinomycetota</taxon>
        <taxon>Actinomycetes</taxon>
        <taxon>Mycobacteriales</taxon>
        <taxon>Mycobacteriaceae</taxon>
        <taxon>Mycolicibacterium</taxon>
    </lineage>
</organism>
<dbReference type="EMBL" id="AP022610">
    <property type="protein sequence ID" value="BBZ28529.1"/>
    <property type="molecule type" value="Genomic_DNA"/>
</dbReference>
<name>A0A7I7XH62_9MYCO</name>